<dbReference type="EMBL" id="CAKXAJ010025589">
    <property type="protein sequence ID" value="CAH2241787.1"/>
    <property type="molecule type" value="Genomic_DNA"/>
</dbReference>
<keyword evidence="2" id="KW-1185">Reference proteome</keyword>
<reference evidence="1" key="1">
    <citation type="submission" date="2022-03" db="EMBL/GenBank/DDBJ databases">
        <authorList>
            <person name="Lindestad O."/>
        </authorList>
    </citation>
    <scope>NUCLEOTIDE SEQUENCE</scope>
</reference>
<evidence type="ECO:0000313" key="2">
    <source>
        <dbReference type="Proteomes" id="UP000838756"/>
    </source>
</evidence>
<organism evidence="1 2">
    <name type="scientific">Pararge aegeria aegeria</name>
    <dbReference type="NCBI Taxonomy" id="348720"/>
    <lineage>
        <taxon>Eukaryota</taxon>
        <taxon>Metazoa</taxon>
        <taxon>Ecdysozoa</taxon>
        <taxon>Arthropoda</taxon>
        <taxon>Hexapoda</taxon>
        <taxon>Insecta</taxon>
        <taxon>Pterygota</taxon>
        <taxon>Neoptera</taxon>
        <taxon>Endopterygota</taxon>
        <taxon>Lepidoptera</taxon>
        <taxon>Glossata</taxon>
        <taxon>Ditrysia</taxon>
        <taxon>Papilionoidea</taxon>
        <taxon>Nymphalidae</taxon>
        <taxon>Satyrinae</taxon>
        <taxon>Satyrini</taxon>
        <taxon>Parargina</taxon>
        <taxon>Pararge</taxon>
    </lineage>
</organism>
<accession>A0A8S4RU08</accession>
<name>A0A8S4RU08_9NEOP</name>
<gene>
    <name evidence="1" type="primary">jg16349</name>
    <name evidence="1" type="ORF">PAEG_LOCUS18193</name>
</gene>
<protein>
    <submittedName>
        <fullName evidence="1">Jg16349 protein</fullName>
    </submittedName>
</protein>
<dbReference type="AlphaFoldDB" id="A0A8S4RU08"/>
<dbReference type="Proteomes" id="UP000838756">
    <property type="component" value="Unassembled WGS sequence"/>
</dbReference>
<comment type="caution">
    <text evidence="1">The sequence shown here is derived from an EMBL/GenBank/DDBJ whole genome shotgun (WGS) entry which is preliminary data.</text>
</comment>
<evidence type="ECO:0000313" key="1">
    <source>
        <dbReference type="EMBL" id="CAH2241787.1"/>
    </source>
</evidence>
<proteinExistence type="predicted"/>
<sequence>MRIGGLHTPLRSLGREISQWSSRQHRERSISVIGCRTLRHKISRLLQDTKERTEDEIKENITNENGT</sequence>